<dbReference type="Proteomes" id="UP000298285">
    <property type="component" value="Unassembled WGS sequence"/>
</dbReference>
<dbReference type="InterPro" id="IPR036663">
    <property type="entry name" value="Fumarylacetoacetase_C_sf"/>
</dbReference>
<dbReference type="SUPFAM" id="SSF56529">
    <property type="entry name" value="FAH"/>
    <property type="match status" value="1"/>
</dbReference>
<keyword evidence="3" id="KW-0378">Hydrolase</keyword>
<dbReference type="Gene3D" id="3.90.850.10">
    <property type="entry name" value="Fumarylacetoacetase-like, C-terminal domain"/>
    <property type="match status" value="1"/>
</dbReference>
<sequence>MKIICVGQNYQSHNKEMNRALSNSDDDPVLFMKPDTSLLSGDKKDFYIPDFSADIHYEAEVVVKISKMGKNIAERFAHRYYEEVTLGIDFTARDIQSELKKKGLPWEIAKAFDNSAAVGQFVSKGKWDKQMDDLNFSLSIDDKTVQSANTTEMIHPIDKIIAYASRFFTLKTGDLIFTGTPAGVGKVQIGNHLSGEIEGEKLLEIFIC</sequence>
<evidence type="ECO:0000313" key="3">
    <source>
        <dbReference type="EMBL" id="TFU91068.1"/>
    </source>
</evidence>
<keyword evidence="1" id="KW-0479">Metal-binding</keyword>
<dbReference type="GO" id="GO:0018773">
    <property type="term" value="F:acetylpyruvate hydrolase activity"/>
    <property type="evidence" value="ECO:0007669"/>
    <property type="project" value="TreeGrafter"/>
</dbReference>
<name>A0A4Y9ISY3_9BACT</name>
<gene>
    <name evidence="3" type="ORF">E4T88_03550</name>
</gene>
<dbReference type="PANTHER" id="PTHR11820">
    <property type="entry name" value="ACYLPYRUVASE"/>
    <property type="match status" value="1"/>
</dbReference>
<feature type="domain" description="Fumarylacetoacetase-like C-terminal" evidence="2">
    <location>
        <begin position="2"/>
        <end position="198"/>
    </location>
</feature>
<dbReference type="OrthoDB" id="9805307at2"/>
<dbReference type="AlphaFoldDB" id="A0A4Y9ISY3"/>
<comment type="caution">
    <text evidence="3">The sequence shown here is derived from an EMBL/GenBank/DDBJ whole genome shotgun (WGS) entry which is preliminary data.</text>
</comment>
<protein>
    <submittedName>
        <fullName evidence="3">FAA hydrolase family protein</fullName>
    </submittedName>
</protein>
<dbReference type="InterPro" id="IPR011234">
    <property type="entry name" value="Fumarylacetoacetase-like_C"/>
</dbReference>
<evidence type="ECO:0000256" key="1">
    <source>
        <dbReference type="ARBA" id="ARBA00022723"/>
    </source>
</evidence>
<dbReference type="PANTHER" id="PTHR11820:SF7">
    <property type="entry name" value="ACYLPYRUVASE FAHD1, MITOCHONDRIAL"/>
    <property type="match status" value="1"/>
</dbReference>
<evidence type="ECO:0000259" key="2">
    <source>
        <dbReference type="Pfam" id="PF01557"/>
    </source>
</evidence>
<dbReference type="RefSeq" id="WP_135104089.1">
    <property type="nucleotide sequence ID" value="NZ_JADGKW010000001.1"/>
</dbReference>
<evidence type="ECO:0000313" key="4">
    <source>
        <dbReference type="Proteomes" id="UP000298285"/>
    </source>
</evidence>
<accession>A0A4Y9ISY3</accession>
<organism evidence="3 4">
    <name type="scientific">Dysgonomonas mossii</name>
    <dbReference type="NCBI Taxonomy" id="163665"/>
    <lineage>
        <taxon>Bacteria</taxon>
        <taxon>Pseudomonadati</taxon>
        <taxon>Bacteroidota</taxon>
        <taxon>Bacteroidia</taxon>
        <taxon>Bacteroidales</taxon>
        <taxon>Dysgonomonadaceae</taxon>
        <taxon>Dysgonomonas</taxon>
    </lineage>
</organism>
<proteinExistence type="predicted"/>
<dbReference type="EMBL" id="SPPK01000001">
    <property type="protein sequence ID" value="TFU91068.1"/>
    <property type="molecule type" value="Genomic_DNA"/>
</dbReference>
<reference evidence="3 4" key="1">
    <citation type="submission" date="2019-03" db="EMBL/GenBank/DDBJ databases">
        <title>Diversity of the mouse oral microbiome.</title>
        <authorList>
            <person name="Joseph S."/>
            <person name="Aduse-Opoku J."/>
            <person name="Curtis M."/>
            <person name="Wade W."/>
            <person name="Hashim A."/>
        </authorList>
    </citation>
    <scope>NUCLEOTIDE SEQUENCE [LARGE SCALE GENOMIC DNA]</scope>
    <source>
        <strain evidence="3 4">P11</strain>
    </source>
</reference>
<dbReference type="Pfam" id="PF01557">
    <property type="entry name" value="FAA_hydrolase"/>
    <property type="match status" value="1"/>
</dbReference>
<dbReference type="GO" id="GO:0046872">
    <property type="term" value="F:metal ion binding"/>
    <property type="evidence" value="ECO:0007669"/>
    <property type="project" value="UniProtKB-KW"/>
</dbReference>